<proteinExistence type="predicted"/>
<gene>
    <name evidence="1" type="ORF">SAMN05421768_101304</name>
</gene>
<dbReference type="EMBL" id="FTNZ01000001">
    <property type="protein sequence ID" value="SIS28520.1"/>
    <property type="molecule type" value="Genomic_DNA"/>
</dbReference>
<dbReference type="Proteomes" id="UP000186106">
    <property type="component" value="Unassembled WGS sequence"/>
</dbReference>
<protein>
    <submittedName>
        <fullName evidence="1">Uncharacterized protein</fullName>
    </submittedName>
</protein>
<evidence type="ECO:0000313" key="1">
    <source>
        <dbReference type="EMBL" id="SIS28520.1"/>
    </source>
</evidence>
<reference evidence="1 2" key="1">
    <citation type="submission" date="2017-01" db="EMBL/GenBank/DDBJ databases">
        <authorList>
            <person name="Mah S.A."/>
            <person name="Swanson W.J."/>
            <person name="Moy G.W."/>
            <person name="Vacquier V.D."/>
        </authorList>
    </citation>
    <scope>NUCLEOTIDE SEQUENCE [LARGE SCALE GENOMIC DNA]</scope>
    <source>
        <strain evidence="1 2">DSM 16927</strain>
    </source>
</reference>
<accession>A0A1N7HUV8</accession>
<sequence length="32" mass="3922">MMSDHYTKYGDLFQVDQEHFDEFYALLKDTSF</sequence>
<dbReference type="STRING" id="112234.SAMN05421768_101304"/>
<name>A0A1N7HUV8_9FLAO</name>
<dbReference type="AlphaFoldDB" id="A0A1N7HUV8"/>
<organism evidence="1 2">
    <name type="scientific">Chryseobacterium joostei</name>
    <dbReference type="NCBI Taxonomy" id="112234"/>
    <lineage>
        <taxon>Bacteria</taxon>
        <taxon>Pseudomonadati</taxon>
        <taxon>Bacteroidota</taxon>
        <taxon>Flavobacteriia</taxon>
        <taxon>Flavobacteriales</taxon>
        <taxon>Weeksellaceae</taxon>
        <taxon>Chryseobacterium group</taxon>
        <taxon>Chryseobacterium</taxon>
    </lineage>
</organism>
<evidence type="ECO:0000313" key="2">
    <source>
        <dbReference type="Proteomes" id="UP000186106"/>
    </source>
</evidence>